<dbReference type="OrthoDB" id="32195at2"/>
<dbReference type="InterPro" id="IPR029063">
    <property type="entry name" value="SAM-dependent_MTases_sf"/>
</dbReference>
<dbReference type="PANTHER" id="PTHR33841">
    <property type="entry name" value="DNA METHYLTRANSFERASE YEEA-RELATED"/>
    <property type="match status" value="1"/>
</dbReference>
<keyword evidence="9" id="KW-1185">Reference proteome</keyword>
<dbReference type="InterPro" id="IPR050953">
    <property type="entry name" value="N4_N6_ade-DNA_methylase"/>
</dbReference>
<dbReference type="Pfam" id="PF07669">
    <property type="entry name" value="Eco57I"/>
    <property type="match status" value="1"/>
</dbReference>
<dbReference type="EC" id="2.1.1.72" evidence="1"/>
<dbReference type="PRINTS" id="PR00507">
    <property type="entry name" value="N12N6MTFRASE"/>
</dbReference>
<keyword evidence="8" id="KW-0540">Nuclease</keyword>
<dbReference type="InterPro" id="IPR011639">
    <property type="entry name" value="MethylTrfase_TaqI-like_dom"/>
</dbReference>
<evidence type="ECO:0000256" key="2">
    <source>
        <dbReference type="ARBA" id="ARBA00022603"/>
    </source>
</evidence>
<protein>
    <recommendedName>
        <fullName evidence="1">site-specific DNA-methyltransferase (adenine-specific)</fullName>
        <ecNumber evidence="1">2.1.1.72</ecNumber>
    </recommendedName>
</protein>
<evidence type="ECO:0000313" key="8">
    <source>
        <dbReference type="EMBL" id="PAU93714.1"/>
    </source>
</evidence>
<dbReference type="InterPro" id="IPR047939">
    <property type="entry name" value="BREX_1_PglX"/>
</dbReference>
<evidence type="ECO:0000259" key="7">
    <source>
        <dbReference type="Pfam" id="PF07669"/>
    </source>
</evidence>
<dbReference type="GO" id="GO:0004519">
    <property type="term" value="F:endonuclease activity"/>
    <property type="evidence" value="ECO:0007669"/>
    <property type="project" value="UniProtKB-KW"/>
</dbReference>
<accession>A0A2A2G9N3</accession>
<dbReference type="GO" id="GO:0006304">
    <property type="term" value="P:DNA modification"/>
    <property type="evidence" value="ECO:0007669"/>
    <property type="project" value="InterPro"/>
</dbReference>
<evidence type="ECO:0000256" key="6">
    <source>
        <dbReference type="SAM" id="Coils"/>
    </source>
</evidence>
<dbReference type="Proteomes" id="UP000218831">
    <property type="component" value="Unassembled WGS sequence"/>
</dbReference>
<feature type="domain" description="Type II methyltransferase M.TaqI-like" evidence="7">
    <location>
        <begin position="320"/>
        <end position="573"/>
    </location>
</feature>
<evidence type="ECO:0000313" key="9">
    <source>
        <dbReference type="Proteomes" id="UP000218831"/>
    </source>
</evidence>
<evidence type="ECO:0000256" key="5">
    <source>
        <dbReference type="ARBA" id="ARBA00047942"/>
    </source>
</evidence>
<dbReference type="RefSeq" id="WP_095606905.1">
    <property type="nucleotide sequence ID" value="NZ_NSKE01000007.1"/>
</dbReference>
<dbReference type="PANTHER" id="PTHR33841:SF1">
    <property type="entry name" value="DNA METHYLTRANSFERASE A"/>
    <property type="match status" value="1"/>
</dbReference>
<reference evidence="8 9" key="1">
    <citation type="submission" date="2017-08" db="EMBL/GenBank/DDBJ databases">
        <title>Aliifodinibius alkalisoli sp. nov., isolated from saline alkaline soil.</title>
        <authorList>
            <person name="Liu D."/>
            <person name="Zhang G."/>
        </authorList>
    </citation>
    <scope>NUCLEOTIDE SEQUENCE [LARGE SCALE GENOMIC DNA]</scope>
    <source>
        <strain evidence="8 9">WN023</strain>
    </source>
</reference>
<keyword evidence="3" id="KW-0808">Transferase</keyword>
<proteinExistence type="predicted"/>
<dbReference type="GO" id="GO:0009007">
    <property type="term" value="F:site-specific DNA-methyltransferase (adenine-specific) activity"/>
    <property type="evidence" value="ECO:0007669"/>
    <property type="project" value="UniProtKB-EC"/>
</dbReference>
<sequence length="1234" mass="142992">MKLAEHVQHIKGVTYQSFDNLFARLGIRAKELAGQDLIPNQQLSKRAKILELIDNHKEEKDDYAGARERALEELTFTLFNRIAAVKVMEAKTLFPEIITKRPENGDRSFQHKAWLEQNPDMRSEELEGLREFIKHAFNNLGEELALYHKSYPYALLPDTIDLNDIIEAFNAVEKDKDIEDRIWASDDVLGWLYESYNNDKKEAFKEDGGKTEYDKVSLQSQVYTPRWVVEFLVNNSLGKLYLEMYPTSDIKNRKKIANAPKEQLREPKPLHEVTLVDPALGSGNFLLYAFDLFYELYMDQIDFFGADYEEEDIPKLIIENNLFGIDLDDRAVQLAQLGLYIKAKGKNRNTPIPSFHVVSSDFYLPDFETVRPLFEDGGGLESGVTDLLKEIWDDLQNAHKFGSLLKIEDRVNRRLEKFKEEPMDLFVQEEMAKYGEFEEKFFPRIRKAVKQHANGSTTAFVKEKTLDALTYLEVITQKYDVAVANPPYTDSSDFGPDLKKFIEDNYKEPQKFHTNLYAAFIKRCSELAKTNGKIAQIHPLTFMYISSFEDVRKYILEQLYIDLMVEFGLGGVFLTTKVDVDVVGYVLDKEPKGTYSFFMNLKSYKGVSRKKEIFLDAYDDLGNGVKNSHNYKLRQEKLKEIEGYPFIYWISDGFRQKFREKTLQHFYKVAQGLATANNDRFLRFWWEVDQSKISNDYYEDQKKWVPYAKGGPYQKWFGNDWLVVNWAKDGKEIKNMTDEDGNQRSRPQNKEFYFREGITYSASGSKGVSFRHLEENHIFDVGGSSIFPLKENDISYTLALLNSSLAFYAANCLNPTVNTQVGDLKRVPFVKPSSNLESKVVKLTENNIAINKEVLSYNLTEKNYNGSPIMEFSNKKDLKDRIKAFISYKNKLFTIQLLSEAVIDELIFKIYDLSEQDIEQVLQSEGKNVSDYPLLPEALESFTDSVKDSKFITYELKEKLNRLKVDESIEKKESKISKDLSKLYQSGSSLESFCIKNEINPINVWFWFKKNNVLPGSQTEKIALDFLIEHVSEILMKDQDGIIPLVRHAGEDTLINRLENHMRNKGLSNTQISQLDILLNDSINNYLKNDFFSDLSDNLNLFRHLPKTPFIWHLSSGPHKGFECYLSIYKWSRDNLHSLKSVYIEKRERALKNRLTDLGDRSDAASQNERDTIQKQLEEIEEFKEKIDDLIASGYDPILDDGVGKNIAPLQKRGLIPYDVLTKSQLKKYLNADW</sequence>
<dbReference type="AlphaFoldDB" id="A0A2A2G9N3"/>
<dbReference type="InterPro" id="IPR002052">
    <property type="entry name" value="DNA_methylase_N6_adenine_CS"/>
</dbReference>
<keyword evidence="4" id="KW-0949">S-adenosyl-L-methionine</keyword>
<name>A0A2A2G9N3_9BACT</name>
<dbReference type="GO" id="GO:0003676">
    <property type="term" value="F:nucleic acid binding"/>
    <property type="evidence" value="ECO:0007669"/>
    <property type="project" value="InterPro"/>
</dbReference>
<keyword evidence="8" id="KW-0378">Hydrolase</keyword>
<keyword evidence="6" id="KW-0175">Coiled coil</keyword>
<dbReference type="NCBIfam" id="NF033452">
    <property type="entry name" value="BREX_1_MTaseX"/>
    <property type="match status" value="1"/>
</dbReference>
<dbReference type="GO" id="GO:0032259">
    <property type="term" value="P:methylation"/>
    <property type="evidence" value="ECO:0007669"/>
    <property type="project" value="UniProtKB-KW"/>
</dbReference>
<gene>
    <name evidence="8" type="ORF">CK503_11220</name>
</gene>
<keyword evidence="2" id="KW-0489">Methyltransferase</keyword>
<evidence type="ECO:0000256" key="4">
    <source>
        <dbReference type="ARBA" id="ARBA00022691"/>
    </source>
</evidence>
<comment type="catalytic activity">
    <reaction evidence="5">
        <text>a 2'-deoxyadenosine in DNA + S-adenosyl-L-methionine = an N(6)-methyl-2'-deoxyadenosine in DNA + S-adenosyl-L-homocysteine + H(+)</text>
        <dbReference type="Rhea" id="RHEA:15197"/>
        <dbReference type="Rhea" id="RHEA-COMP:12418"/>
        <dbReference type="Rhea" id="RHEA-COMP:12419"/>
        <dbReference type="ChEBI" id="CHEBI:15378"/>
        <dbReference type="ChEBI" id="CHEBI:57856"/>
        <dbReference type="ChEBI" id="CHEBI:59789"/>
        <dbReference type="ChEBI" id="CHEBI:90615"/>
        <dbReference type="ChEBI" id="CHEBI:90616"/>
        <dbReference type="EC" id="2.1.1.72"/>
    </reaction>
</comment>
<feature type="coiled-coil region" evidence="6">
    <location>
        <begin position="1166"/>
        <end position="1193"/>
    </location>
</feature>
<dbReference type="SUPFAM" id="SSF53335">
    <property type="entry name" value="S-adenosyl-L-methionine-dependent methyltransferases"/>
    <property type="match status" value="1"/>
</dbReference>
<dbReference type="PROSITE" id="PS00092">
    <property type="entry name" value="N6_MTASE"/>
    <property type="match status" value="1"/>
</dbReference>
<evidence type="ECO:0000256" key="3">
    <source>
        <dbReference type="ARBA" id="ARBA00022679"/>
    </source>
</evidence>
<dbReference type="EMBL" id="NSKE01000007">
    <property type="protein sequence ID" value="PAU93714.1"/>
    <property type="molecule type" value="Genomic_DNA"/>
</dbReference>
<evidence type="ECO:0000256" key="1">
    <source>
        <dbReference type="ARBA" id="ARBA00011900"/>
    </source>
</evidence>
<keyword evidence="8" id="KW-0255">Endonuclease</keyword>
<dbReference type="Gene3D" id="3.40.50.150">
    <property type="entry name" value="Vaccinia Virus protein VP39"/>
    <property type="match status" value="1"/>
</dbReference>
<comment type="caution">
    <text evidence="8">The sequence shown here is derived from an EMBL/GenBank/DDBJ whole genome shotgun (WGS) entry which is preliminary data.</text>
</comment>
<organism evidence="8 9">
    <name type="scientific">Fodinibius salipaludis</name>
    <dbReference type="NCBI Taxonomy" id="2032627"/>
    <lineage>
        <taxon>Bacteria</taxon>
        <taxon>Pseudomonadati</taxon>
        <taxon>Balneolota</taxon>
        <taxon>Balneolia</taxon>
        <taxon>Balneolales</taxon>
        <taxon>Balneolaceae</taxon>
        <taxon>Fodinibius</taxon>
    </lineage>
</organism>